<organism evidence="1">
    <name type="scientific">Arion vulgaris</name>
    <dbReference type="NCBI Taxonomy" id="1028688"/>
    <lineage>
        <taxon>Eukaryota</taxon>
        <taxon>Metazoa</taxon>
        <taxon>Spiralia</taxon>
        <taxon>Lophotrochozoa</taxon>
        <taxon>Mollusca</taxon>
        <taxon>Gastropoda</taxon>
        <taxon>Heterobranchia</taxon>
        <taxon>Euthyneura</taxon>
        <taxon>Panpulmonata</taxon>
        <taxon>Eupulmonata</taxon>
        <taxon>Stylommatophora</taxon>
        <taxon>Helicina</taxon>
        <taxon>Arionoidea</taxon>
        <taxon>Arionidae</taxon>
        <taxon>Arion</taxon>
    </lineage>
</organism>
<evidence type="ECO:0000313" key="1">
    <source>
        <dbReference type="EMBL" id="CEK78954.1"/>
    </source>
</evidence>
<proteinExistence type="predicted"/>
<dbReference type="EMBL" id="HACG01032089">
    <property type="protein sequence ID" value="CEK78954.1"/>
    <property type="molecule type" value="Transcribed_RNA"/>
</dbReference>
<reference evidence="1" key="1">
    <citation type="submission" date="2014-12" db="EMBL/GenBank/DDBJ databases">
        <title>Insight into the proteome of Arion vulgaris.</title>
        <authorList>
            <person name="Aradska J."/>
            <person name="Bulat T."/>
            <person name="Smidak R."/>
            <person name="Sarate P."/>
            <person name="Gangsoo J."/>
            <person name="Sialana F."/>
            <person name="Bilban M."/>
            <person name="Lubec G."/>
        </authorList>
    </citation>
    <scope>NUCLEOTIDE SEQUENCE</scope>
    <source>
        <tissue evidence="1">Skin</tissue>
    </source>
</reference>
<accession>A0A0B7ADA2</accession>
<gene>
    <name evidence="1" type="primary">ORF112831</name>
</gene>
<name>A0A0B7ADA2_9EUPU</name>
<sequence>MLYEFIINCHVLIQQAVTKLPKGYSHIRLQLYMVIATDVSQSTHCCQHPHVQDSIFMLTLKVESLDKQHPLILQPVIFYLLEHEMTVRHNNGSST</sequence>
<dbReference type="AlphaFoldDB" id="A0A0B7ADA2"/>
<protein>
    <submittedName>
        <fullName evidence="1">Uncharacterized protein</fullName>
    </submittedName>
</protein>